<dbReference type="PANTHER" id="PTHR34215:SF1">
    <property type="entry name" value="YLXR DOMAIN-CONTAINING PROTEIN"/>
    <property type="match status" value="1"/>
</dbReference>
<organism evidence="1 2">
    <name type="scientific">Trueperella pyogenes</name>
    <dbReference type="NCBI Taxonomy" id="1661"/>
    <lineage>
        <taxon>Bacteria</taxon>
        <taxon>Bacillati</taxon>
        <taxon>Actinomycetota</taxon>
        <taxon>Actinomycetes</taxon>
        <taxon>Actinomycetales</taxon>
        <taxon>Actinomycetaceae</taxon>
        <taxon>Trueperella</taxon>
    </lineage>
</organism>
<evidence type="ECO:0000313" key="2">
    <source>
        <dbReference type="Proteomes" id="UP000275951"/>
    </source>
</evidence>
<dbReference type="SUPFAM" id="SSF64376">
    <property type="entry name" value="YlxR-like"/>
    <property type="match status" value="1"/>
</dbReference>
<dbReference type="GeneID" id="97532526"/>
<gene>
    <name evidence="1" type="ORF">EBQ10_00060</name>
</gene>
<name>A0A3Q9GKQ2_9ACTO</name>
<evidence type="ECO:0000313" key="1">
    <source>
        <dbReference type="EMBL" id="AZR05844.1"/>
    </source>
</evidence>
<accession>A0A3Q9GKQ2</accession>
<dbReference type="InterPro" id="IPR035931">
    <property type="entry name" value="YlxR-like_sf"/>
</dbReference>
<dbReference type="Gene3D" id="3.30.1230.10">
    <property type="entry name" value="YlxR-like"/>
    <property type="match status" value="1"/>
</dbReference>
<dbReference type="OrthoDB" id="5244965at2"/>
<dbReference type="EMBL" id="CP033905">
    <property type="protein sequence ID" value="AZR05844.1"/>
    <property type="molecule type" value="Genomic_DNA"/>
</dbReference>
<dbReference type="InterPro" id="IPR037465">
    <property type="entry name" value="YlxR"/>
</dbReference>
<proteinExistence type="predicted"/>
<sequence>MSTSSSHALSTRTCIGCRGVAHPDELLRIALRDRTAFLDPHRVAGGRGAWVHPTSECVKLALQKRALNRAFRGEVNDESVQAWLLTLQVGDEP</sequence>
<protein>
    <submittedName>
        <fullName evidence="1">YlxR family protein</fullName>
    </submittedName>
</protein>
<dbReference type="PANTHER" id="PTHR34215">
    <property type="entry name" value="BLL0784 PROTEIN"/>
    <property type="match status" value="1"/>
</dbReference>
<dbReference type="RefSeq" id="WP_038101666.1">
    <property type="nucleotide sequence ID" value="NZ_CP012649.1"/>
</dbReference>
<reference evidence="1 2" key="1">
    <citation type="submission" date="2018-11" db="EMBL/GenBank/DDBJ databases">
        <title>Multidrug-resistant genes are associated with an 42-kb island TGI1 carrying a complex class 1 integron in a Trueperella pyogenes.</title>
        <authorList>
            <person name="Dong W."/>
        </authorList>
    </citation>
    <scope>NUCLEOTIDE SEQUENCE [LARGE SCALE GENOMIC DNA]</scope>
    <source>
        <strain evidence="1 2">TP4</strain>
    </source>
</reference>
<dbReference type="AlphaFoldDB" id="A0A3Q9GKQ2"/>
<dbReference type="Pfam" id="PF04296">
    <property type="entry name" value="YlxR"/>
    <property type="match status" value="1"/>
</dbReference>
<dbReference type="InterPro" id="IPR007393">
    <property type="entry name" value="YlxR_dom"/>
</dbReference>
<dbReference type="Proteomes" id="UP000275951">
    <property type="component" value="Chromosome"/>
</dbReference>